<accession>A0ABN8NND3</accession>
<proteinExistence type="predicted"/>
<keyword evidence="1" id="KW-1133">Transmembrane helix</keyword>
<dbReference type="EMBL" id="CALNXK010000027">
    <property type="protein sequence ID" value="CAH3114656.1"/>
    <property type="molecule type" value="Genomic_DNA"/>
</dbReference>
<feature type="non-terminal residue" evidence="2">
    <location>
        <position position="1"/>
    </location>
</feature>
<comment type="caution">
    <text evidence="2">The sequence shown here is derived from an EMBL/GenBank/DDBJ whole genome shotgun (WGS) entry which is preliminary data.</text>
</comment>
<reference evidence="2 3" key="1">
    <citation type="submission" date="2022-05" db="EMBL/GenBank/DDBJ databases">
        <authorList>
            <consortium name="Genoscope - CEA"/>
            <person name="William W."/>
        </authorList>
    </citation>
    <scope>NUCLEOTIDE SEQUENCE [LARGE SCALE GENOMIC DNA]</scope>
</reference>
<evidence type="ECO:0000256" key="1">
    <source>
        <dbReference type="SAM" id="Phobius"/>
    </source>
</evidence>
<keyword evidence="1" id="KW-0812">Transmembrane</keyword>
<sequence length="108" mass="11978">TEVSVQEAPVSLACWVGIPVYLDFITEVSVQGAPVSLACWVGIPVYLDFIISFMRFHEDERIGSLAILIAVPVVFSHSRTSLAGMIVLVKVTFHLVTFTNLLLFSFYQ</sequence>
<feature type="transmembrane region" description="Helical" evidence="1">
    <location>
        <begin position="62"/>
        <end position="79"/>
    </location>
</feature>
<name>A0ABN8NND3_9CNID</name>
<dbReference type="Proteomes" id="UP001159405">
    <property type="component" value="Unassembled WGS sequence"/>
</dbReference>
<organism evidence="2 3">
    <name type="scientific">Porites lobata</name>
    <dbReference type="NCBI Taxonomy" id="104759"/>
    <lineage>
        <taxon>Eukaryota</taxon>
        <taxon>Metazoa</taxon>
        <taxon>Cnidaria</taxon>
        <taxon>Anthozoa</taxon>
        <taxon>Hexacorallia</taxon>
        <taxon>Scleractinia</taxon>
        <taxon>Fungiina</taxon>
        <taxon>Poritidae</taxon>
        <taxon>Porites</taxon>
    </lineage>
</organism>
<gene>
    <name evidence="2" type="ORF">PLOB_00023031</name>
</gene>
<keyword evidence="1" id="KW-0472">Membrane</keyword>
<feature type="transmembrane region" description="Helical" evidence="1">
    <location>
        <begin position="32"/>
        <end position="50"/>
    </location>
</feature>
<keyword evidence="3" id="KW-1185">Reference proteome</keyword>
<evidence type="ECO:0000313" key="2">
    <source>
        <dbReference type="EMBL" id="CAH3114656.1"/>
    </source>
</evidence>
<evidence type="ECO:0000313" key="3">
    <source>
        <dbReference type="Proteomes" id="UP001159405"/>
    </source>
</evidence>
<feature type="transmembrane region" description="Helical" evidence="1">
    <location>
        <begin position="85"/>
        <end position="107"/>
    </location>
</feature>
<protein>
    <submittedName>
        <fullName evidence="2">Uncharacterized protein</fullName>
    </submittedName>
</protein>